<dbReference type="PANTHER" id="PTHR35605:SF1">
    <property type="entry name" value="ECP2 EFFECTOR PROTEIN DOMAIN-CONTAINING PROTEIN-RELATED"/>
    <property type="match status" value="1"/>
</dbReference>
<comment type="caution">
    <text evidence="2">The sequence shown here is derived from an EMBL/GenBank/DDBJ whole genome shotgun (WGS) entry which is preliminary data.</text>
</comment>
<evidence type="ECO:0000256" key="1">
    <source>
        <dbReference type="SAM" id="MobiDB-lite"/>
    </source>
</evidence>
<proteinExistence type="predicted"/>
<accession>A0AAD5WLJ5</accession>
<dbReference type="Proteomes" id="UP001201980">
    <property type="component" value="Unassembled WGS sequence"/>
</dbReference>
<dbReference type="EMBL" id="JAKWBI020001491">
    <property type="protein sequence ID" value="KAJ2890537.1"/>
    <property type="molecule type" value="Genomic_DNA"/>
</dbReference>
<feature type="region of interest" description="Disordered" evidence="1">
    <location>
        <begin position="1"/>
        <end position="36"/>
    </location>
</feature>
<dbReference type="AlphaFoldDB" id="A0AAD5WLJ5"/>
<organism evidence="2 3">
    <name type="scientific">Zalerion maritima</name>
    <dbReference type="NCBI Taxonomy" id="339359"/>
    <lineage>
        <taxon>Eukaryota</taxon>
        <taxon>Fungi</taxon>
        <taxon>Dikarya</taxon>
        <taxon>Ascomycota</taxon>
        <taxon>Pezizomycotina</taxon>
        <taxon>Sordariomycetes</taxon>
        <taxon>Lulworthiomycetidae</taxon>
        <taxon>Lulworthiales</taxon>
        <taxon>Lulworthiaceae</taxon>
        <taxon>Zalerion</taxon>
    </lineage>
</organism>
<name>A0AAD5WLJ5_9PEZI</name>
<dbReference type="PANTHER" id="PTHR35605">
    <property type="entry name" value="ECP2 EFFECTOR PROTEIN DOMAIN-CONTAINING PROTEIN-RELATED"/>
    <property type="match status" value="1"/>
</dbReference>
<protein>
    <submittedName>
        <fullName evidence="2">Uncharacterized protein</fullName>
    </submittedName>
</protein>
<sequence>MLTAPPGQPTSTDLSPLNNRNDINNDADDQGGLSFVGPAFRGGSNLTLYGTPESIYSQLLSINPNYDADMQDLEPVDGSSTPADAPEGGFVRGDQDRWPILHCNHARRADYKRVKQGIKYLRKIKGECYLPAKRCARLSCSWESAIWWCSNLDKKQSNQCRWIGDHAEWPNEICPCHKDAGKNSCYLSGVYDETYFLGDGSLEHPVANIKVEWDDCKKNPTNKDNK</sequence>
<reference evidence="2" key="1">
    <citation type="submission" date="2022-07" db="EMBL/GenBank/DDBJ databases">
        <title>Draft genome sequence of Zalerion maritima ATCC 34329, a (micro)plastics degrading marine fungus.</title>
        <authorList>
            <person name="Paco A."/>
            <person name="Goncalves M.F.M."/>
            <person name="Rocha-Santos T.A.P."/>
            <person name="Alves A."/>
        </authorList>
    </citation>
    <scope>NUCLEOTIDE SEQUENCE</scope>
    <source>
        <strain evidence="2">ATCC 34329</strain>
    </source>
</reference>
<gene>
    <name evidence="2" type="ORF">MKZ38_001721</name>
</gene>
<evidence type="ECO:0000313" key="2">
    <source>
        <dbReference type="EMBL" id="KAJ2890537.1"/>
    </source>
</evidence>
<keyword evidence="3" id="KW-1185">Reference proteome</keyword>
<evidence type="ECO:0000313" key="3">
    <source>
        <dbReference type="Proteomes" id="UP001201980"/>
    </source>
</evidence>